<dbReference type="Pfam" id="PF10835">
    <property type="entry name" value="DUF2573"/>
    <property type="match status" value="1"/>
</dbReference>
<dbReference type="InterPro" id="IPR020393">
    <property type="entry name" value="Uncharacterised_YusU"/>
</dbReference>
<gene>
    <name evidence="2" type="ORF">GJU41_11295</name>
</gene>
<keyword evidence="3" id="KW-1185">Reference proteome</keyword>
<dbReference type="EMBL" id="WKKF01000002">
    <property type="protein sequence ID" value="MRX54556.1"/>
    <property type="molecule type" value="Genomic_DNA"/>
</dbReference>
<evidence type="ECO:0000313" key="2">
    <source>
        <dbReference type="EMBL" id="MRX54556.1"/>
    </source>
</evidence>
<organism evidence="2 3">
    <name type="scientific">Metabacillus idriensis</name>
    <dbReference type="NCBI Taxonomy" id="324768"/>
    <lineage>
        <taxon>Bacteria</taxon>
        <taxon>Bacillati</taxon>
        <taxon>Bacillota</taxon>
        <taxon>Bacilli</taxon>
        <taxon>Bacillales</taxon>
        <taxon>Bacillaceae</taxon>
        <taxon>Metabacillus</taxon>
    </lineage>
</organism>
<comment type="caution">
    <text evidence="2">The sequence shown here is derived from an EMBL/GenBank/DDBJ whole genome shotgun (WGS) entry which is preliminary data.</text>
</comment>
<evidence type="ECO:0000256" key="1">
    <source>
        <dbReference type="SAM" id="Coils"/>
    </source>
</evidence>
<proteinExistence type="predicted"/>
<dbReference type="Proteomes" id="UP000441585">
    <property type="component" value="Unassembled WGS sequence"/>
</dbReference>
<sequence length="88" mass="10371">MKEDLKEPLNGLIEKYTELLLGEATPELQEKVKNWVIYSHIAKSMPPLVKHWNDTYPAEKEKVKQLIAEIKQLNEQHREKSQMNNKES</sequence>
<protein>
    <submittedName>
        <fullName evidence="2">DUF2573 family protein</fullName>
    </submittedName>
</protein>
<keyword evidence="1" id="KW-0175">Coiled coil</keyword>
<accession>A0A6I2MC13</accession>
<dbReference type="AlphaFoldDB" id="A0A6I2MC13"/>
<evidence type="ECO:0000313" key="3">
    <source>
        <dbReference type="Proteomes" id="UP000441585"/>
    </source>
</evidence>
<name>A0A6I2MC13_9BACI</name>
<dbReference type="RefSeq" id="WP_070874758.1">
    <property type="nucleotide sequence ID" value="NZ_CAJFZX010000015.1"/>
</dbReference>
<reference evidence="2 3" key="1">
    <citation type="submission" date="2019-11" db="EMBL/GenBank/DDBJ databases">
        <title>Bacillus idriensis genome.</title>
        <authorList>
            <person name="Konopka E.N."/>
            <person name="Newman J.D."/>
        </authorList>
    </citation>
    <scope>NUCLEOTIDE SEQUENCE [LARGE SCALE GENOMIC DNA]</scope>
    <source>
        <strain evidence="2 3">DSM 19097</strain>
    </source>
</reference>
<feature type="coiled-coil region" evidence="1">
    <location>
        <begin position="56"/>
        <end position="83"/>
    </location>
</feature>